<dbReference type="EMBL" id="LXQA010421760">
    <property type="protein sequence ID" value="MCI50778.1"/>
    <property type="molecule type" value="Genomic_DNA"/>
</dbReference>
<dbReference type="AlphaFoldDB" id="A0A392SPG9"/>
<dbReference type="Proteomes" id="UP000265520">
    <property type="component" value="Unassembled WGS sequence"/>
</dbReference>
<evidence type="ECO:0000313" key="2">
    <source>
        <dbReference type="Proteomes" id="UP000265520"/>
    </source>
</evidence>
<accession>A0A392SPG9</accession>
<protein>
    <submittedName>
        <fullName evidence="1">Uncharacterized protein</fullName>
    </submittedName>
</protein>
<reference evidence="1 2" key="1">
    <citation type="journal article" date="2018" name="Front. Plant Sci.">
        <title>Red Clover (Trifolium pratense) and Zigzag Clover (T. medium) - A Picture of Genomic Similarities and Differences.</title>
        <authorList>
            <person name="Dluhosova J."/>
            <person name="Istvanek J."/>
            <person name="Nedelnik J."/>
            <person name="Repkova J."/>
        </authorList>
    </citation>
    <scope>NUCLEOTIDE SEQUENCE [LARGE SCALE GENOMIC DNA]</scope>
    <source>
        <strain evidence="2">cv. 10/8</strain>
        <tissue evidence="1">Leaf</tissue>
    </source>
</reference>
<proteinExistence type="predicted"/>
<keyword evidence="2" id="KW-1185">Reference proteome</keyword>
<comment type="caution">
    <text evidence="1">The sequence shown here is derived from an EMBL/GenBank/DDBJ whole genome shotgun (WGS) entry which is preliminary data.</text>
</comment>
<name>A0A392SPG9_9FABA</name>
<sequence>MNNEVLSGLVLKNPITTFSCVTFCNLRGAQLALLQRVVLGAKGGLTFGYLHGAQLGLARRAAQP</sequence>
<organism evidence="1 2">
    <name type="scientific">Trifolium medium</name>
    <dbReference type="NCBI Taxonomy" id="97028"/>
    <lineage>
        <taxon>Eukaryota</taxon>
        <taxon>Viridiplantae</taxon>
        <taxon>Streptophyta</taxon>
        <taxon>Embryophyta</taxon>
        <taxon>Tracheophyta</taxon>
        <taxon>Spermatophyta</taxon>
        <taxon>Magnoliopsida</taxon>
        <taxon>eudicotyledons</taxon>
        <taxon>Gunneridae</taxon>
        <taxon>Pentapetalae</taxon>
        <taxon>rosids</taxon>
        <taxon>fabids</taxon>
        <taxon>Fabales</taxon>
        <taxon>Fabaceae</taxon>
        <taxon>Papilionoideae</taxon>
        <taxon>50 kb inversion clade</taxon>
        <taxon>NPAAA clade</taxon>
        <taxon>Hologalegina</taxon>
        <taxon>IRL clade</taxon>
        <taxon>Trifolieae</taxon>
        <taxon>Trifolium</taxon>
    </lineage>
</organism>
<feature type="non-terminal residue" evidence="1">
    <location>
        <position position="64"/>
    </location>
</feature>
<evidence type="ECO:0000313" key="1">
    <source>
        <dbReference type="EMBL" id="MCI50778.1"/>
    </source>
</evidence>